<dbReference type="AlphaFoldDB" id="D1PHB5"/>
<dbReference type="EMBL" id="ACBX02000051">
    <property type="protein sequence ID" value="EFB33878.1"/>
    <property type="molecule type" value="Genomic_DNA"/>
</dbReference>
<gene>
    <name evidence="6" type="ORF">PREVCOP_06635</name>
</gene>
<accession>D1PHB5</accession>
<dbReference type="InterPro" id="IPR055178">
    <property type="entry name" value="RsdA/BaiN/AoA(So)-like_dom"/>
</dbReference>
<dbReference type="Proteomes" id="UP000004477">
    <property type="component" value="Unassembled WGS sequence"/>
</dbReference>
<protein>
    <submittedName>
        <fullName evidence="6">Flavoprotein family protein</fullName>
    </submittedName>
</protein>
<dbReference type="PANTHER" id="PTHR42887:SF2">
    <property type="entry name" value="OS12G0638800 PROTEIN"/>
    <property type="match status" value="1"/>
</dbReference>
<keyword evidence="2" id="KW-0285">Flavoprotein</keyword>
<dbReference type="Gene3D" id="2.40.30.10">
    <property type="entry name" value="Translation factors"/>
    <property type="match status" value="1"/>
</dbReference>
<dbReference type="PANTHER" id="PTHR42887">
    <property type="entry name" value="OS12G0638800 PROTEIN"/>
    <property type="match status" value="1"/>
</dbReference>
<keyword evidence="3" id="KW-0274">FAD</keyword>
<dbReference type="Gene3D" id="1.10.8.260">
    <property type="entry name" value="HI0933 insert domain-like"/>
    <property type="match status" value="1"/>
</dbReference>
<comment type="caution">
    <text evidence="6">The sequence shown here is derived from an EMBL/GenBank/DDBJ whole genome shotgun (WGS) entry which is preliminary data.</text>
</comment>
<reference evidence="6" key="1">
    <citation type="submission" date="2009-11" db="EMBL/GenBank/DDBJ databases">
        <authorList>
            <person name="Weinstock G."/>
            <person name="Sodergren E."/>
            <person name="Clifton S."/>
            <person name="Fulton L."/>
            <person name="Fulton B."/>
            <person name="Courtney L."/>
            <person name="Fronick C."/>
            <person name="Harrison M."/>
            <person name="Strong C."/>
            <person name="Farmer C."/>
            <person name="Delahaunty K."/>
            <person name="Markovic C."/>
            <person name="Hall O."/>
            <person name="Minx P."/>
            <person name="Tomlinson C."/>
            <person name="Mitreva M."/>
            <person name="Nelson J."/>
            <person name="Hou S."/>
            <person name="Wollam A."/>
            <person name="Pepin K.H."/>
            <person name="Johnson M."/>
            <person name="Bhonagiri V."/>
            <person name="Nash W.E."/>
            <person name="Warren W."/>
            <person name="Chinwalla A."/>
            <person name="Mardis E.R."/>
            <person name="Wilson R.K."/>
        </authorList>
    </citation>
    <scope>NUCLEOTIDE SEQUENCE [LARGE SCALE GENOMIC DNA]</scope>
    <source>
        <strain evidence="6">DSM 18205</strain>
    </source>
</reference>
<dbReference type="Pfam" id="PF03486">
    <property type="entry name" value="HI0933_like"/>
    <property type="match status" value="1"/>
</dbReference>
<dbReference type="InterPro" id="IPR036188">
    <property type="entry name" value="FAD/NAD-bd_sf"/>
</dbReference>
<evidence type="ECO:0000313" key="6">
    <source>
        <dbReference type="EMBL" id="EFB33878.1"/>
    </source>
</evidence>
<evidence type="ECO:0000256" key="1">
    <source>
        <dbReference type="ARBA" id="ARBA00001974"/>
    </source>
</evidence>
<dbReference type="NCBIfam" id="TIGR00275">
    <property type="entry name" value="aminoacetone oxidase family FAD-binding enzyme"/>
    <property type="match status" value="1"/>
</dbReference>
<feature type="domain" description="RsdA/BaiN/AoA(So)-like Rossmann fold-like" evidence="4">
    <location>
        <begin position="45"/>
        <end position="463"/>
    </location>
</feature>
<sequence>MIFAQSYKNLSYLQKKKGNFSSFIKEKQYLCTLINQKYDMPQSLHIAIIGGGAAGFFAAIEAKRNFPHADITIFEKNSKVLAKVEITGGGRCNLTNSFEEISDLKQAYPRGHKLMKRLFKRFDYQHAFDWFEENGVPLVTQEDQCVFPQSQDSHSIIDCLVNTAKRLGVKIQCNHQLTAITELEDERLLLDFKVSKEKGNLSGASSASHPVSGIRQIAFHRVAITTGGHPKQESFKHLSDLGHAIEQPIPSLFTFNIADKAFKNLMGTVVEPVYTSIPGTKLKAEGPLLITHWGMSGPAVLKLSSHAARYLHENNYQIKISVNWVHESNRSLVEENIQGIIIANPQKQLASIRPYNLPSRLWLFLIQKMGYAPEKKWSEMGKKGCNLLIETLTNDLYQVNGKGAFKEEFVTCGGISLSNIDLHTLESKVCPHLFFAGEVLDIDAITGGFNLQAAWTTGYVVGQHIGE</sequence>
<evidence type="ECO:0000259" key="4">
    <source>
        <dbReference type="Pfam" id="PF03486"/>
    </source>
</evidence>
<proteinExistence type="predicted"/>
<dbReference type="HOGENOM" id="CLU_025174_0_1_10"/>
<dbReference type="InterPro" id="IPR023166">
    <property type="entry name" value="BaiN-like_dom_sf"/>
</dbReference>
<organism evidence="6 7">
    <name type="scientific">Segatella copri DSM 18205</name>
    <dbReference type="NCBI Taxonomy" id="537011"/>
    <lineage>
        <taxon>Bacteria</taxon>
        <taxon>Pseudomonadati</taxon>
        <taxon>Bacteroidota</taxon>
        <taxon>Bacteroidia</taxon>
        <taxon>Bacteroidales</taxon>
        <taxon>Prevotellaceae</taxon>
        <taxon>Segatella</taxon>
    </lineage>
</organism>
<evidence type="ECO:0000259" key="5">
    <source>
        <dbReference type="Pfam" id="PF22780"/>
    </source>
</evidence>
<name>D1PHB5_9BACT</name>
<comment type="cofactor">
    <cofactor evidence="1">
        <name>FAD</name>
        <dbReference type="ChEBI" id="CHEBI:57692"/>
    </cofactor>
</comment>
<evidence type="ECO:0000256" key="2">
    <source>
        <dbReference type="ARBA" id="ARBA00022630"/>
    </source>
</evidence>
<dbReference type="SUPFAM" id="SSF160996">
    <property type="entry name" value="HI0933 insert domain-like"/>
    <property type="match status" value="1"/>
</dbReference>
<dbReference type="Pfam" id="PF22780">
    <property type="entry name" value="HI0933_like_1st"/>
    <property type="match status" value="1"/>
</dbReference>
<evidence type="ECO:0000313" key="7">
    <source>
        <dbReference type="Proteomes" id="UP000004477"/>
    </source>
</evidence>
<dbReference type="PaxDb" id="537011-PREVCOP_06635"/>
<dbReference type="InterPro" id="IPR057661">
    <property type="entry name" value="RsdA/BaiN/AoA(So)_Rossmann"/>
</dbReference>
<dbReference type="Gene3D" id="3.50.50.60">
    <property type="entry name" value="FAD/NAD(P)-binding domain"/>
    <property type="match status" value="1"/>
</dbReference>
<evidence type="ECO:0000256" key="3">
    <source>
        <dbReference type="ARBA" id="ARBA00022827"/>
    </source>
</evidence>
<dbReference type="SUPFAM" id="SSF51905">
    <property type="entry name" value="FAD/NAD(P)-binding domain"/>
    <property type="match status" value="1"/>
</dbReference>
<dbReference type="InterPro" id="IPR004792">
    <property type="entry name" value="BaiN-like"/>
</dbReference>
<keyword evidence="7" id="KW-1185">Reference proteome</keyword>
<feature type="domain" description="RsdA/BaiN/AoA(So)-like insert" evidence="5">
    <location>
        <begin position="250"/>
        <end position="410"/>
    </location>
</feature>